<proteinExistence type="predicted"/>
<protein>
    <submittedName>
        <fullName evidence="1">Uncharacterized protein</fullName>
    </submittedName>
</protein>
<accession>A0ABY8UN11</accession>
<gene>
    <name evidence="1" type="ORF">OEZ85_000949</name>
</gene>
<evidence type="ECO:0000313" key="1">
    <source>
        <dbReference type="EMBL" id="WIA22505.1"/>
    </source>
</evidence>
<dbReference type="EMBL" id="CP126222">
    <property type="protein sequence ID" value="WIA22505.1"/>
    <property type="molecule type" value="Genomic_DNA"/>
</dbReference>
<name>A0ABY8UN11_TETOB</name>
<organism evidence="1 2">
    <name type="scientific">Tetradesmus obliquus</name>
    <name type="common">Green alga</name>
    <name type="synonym">Acutodesmus obliquus</name>
    <dbReference type="NCBI Taxonomy" id="3088"/>
    <lineage>
        <taxon>Eukaryota</taxon>
        <taxon>Viridiplantae</taxon>
        <taxon>Chlorophyta</taxon>
        <taxon>core chlorophytes</taxon>
        <taxon>Chlorophyceae</taxon>
        <taxon>CS clade</taxon>
        <taxon>Sphaeropleales</taxon>
        <taxon>Scenedesmaceae</taxon>
        <taxon>Tetradesmus</taxon>
    </lineage>
</organism>
<dbReference type="Proteomes" id="UP001244341">
    <property type="component" value="Chromosome 15b"/>
</dbReference>
<sequence>MLWLTTSKSCGAAPHGSKAIPWHSAAAVEVSTLQQRVVALQQSCEVQDKELAHLRAEDEVSRRQRAEADLAQFMAAMEEAG</sequence>
<reference evidence="1 2" key="1">
    <citation type="submission" date="2023-05" db="EMBL/GenBank/DDBJ databases">
        <title>A 100% complete, gapless, phased diploid assembly of the Scenedesmus obliquus UTEX 3031 genome.</title>
        <authorList>
            <person name="Biondi T.C."/>
            <person name="Hanschen E.R."/>
            <person name="Kwon T."/>
            <person name="Eng W."/>
            <person name="Kruse C.P.S."/>
            <person name="Koehler S.I."/>
            <person name="Kunde Y."/>
            <person name="Gleasner C.D."/>
            <person name="You Mak K.T."/>
            <person name="Polle J."/>
            <person name="Hovde B.T."/>
            <person name="Starkenburg S.R."/>
        </authorList>
    </citation>
    <scope>NUCLEOTIDE SEQUENCE [LARGE SCALE GENOMIC DNA]</scope>
    <source>
        <strain evidence="1 2">DOE0152z</strain>
    </source>
</reference>
<keyword evidence="2" id="KW-1185">Reference proteome</keyword>
<evidence type="ECO:0000313" key="2">
    <source>
        <dbReference type="Proteomes" id="UP001244341"/>
    </source>
</evidence>